<keyword evidence="1" id="KW-0812">Transmembrane</keyword>
<dbReference type="VEuPathDB" id="FungiDB:PV06_11191"/>
<feature type="transmembrane region" description="Helical" evidence="1">
    <location>
        <begin position="81"/>
        <end position="106"/>
    </location>
</feature>
<dbReference type="RefSeq" id="XP_016256820.1">
    <property type="nucleotide sequence ID" value="XM_016412820.1"/>
</dbReference>
<evidence type="ECO:0008006" key="4">
    <source>
        <dbReference type="Google" id="ProtNLM"/>
    </source>
</evidence>
<sequence>MTSKIFQQLFDAGQAALISNTGKPQARFNYAQLSDYNIPLSQQHHQQQQWSQNCQNPDPQCKPHHGMLVQKISEGRRWTKIAAGISGTISACLSAIMGAIMIFTVWKYQKTKNLYVKDRTWGPWAKDTVTWPTYMMAAASIATSLASLVSLVALCRRSKRKAAFFSVIYVIMHIGSWVAVSVVYRVMKTDKDLWGWSCTDAAKAIQKELGSNVLNFENLCKLQGSSWEVSIGEVVIKMMTSAASWFVSRRQAGLESVLSLDLGA</sequence>
<dbReference type="HOGENOM" id="CLU_090075_0_0_1"/>
<feature type="transmembrane region" description="Helical" evidence="1">
    <location>
        <begin position="134"/>
        <end position="155"/>
    </location>
</feature>
<dbReference type="STRING" id="215243.A0A0D2DLM5"/>
<keyword evidence="1" id="KW-1133">Transmembrane helix</keyword>
<name>A0A0D2DLM5_9EURO</name>
<gene>
    <name evidence="2" type="ORF">PV06_11191</name>
</gene>
<protein>
    <recommendedName>
        <fullName evidence="4">MARVEL domain-containing protein</fullName>
    </recommendedName>
</protein>
<evidence type="ECO:0000256" key="1">
    <source>
        <dbReference type="SAM" id="Phobius"/>
    </source>
</evidence>
<dbReference type="PANTHER" id="PTHR42069">
    <property type="entry name" value="HYPHAL ANASTAMOSIS-8 PROTEIN"/>
    <property type="match status" value="1"/>
</dbReference>
<feature type="transmembrane region" description="Helical" evidence="1">
    <location>
        <begin position="162"/>
        <end position="184"/>
    </location>
</feature>
<dbReference type="GeneID" id="27363265"/>
<dbReference type="EMBL" id="KN847352">
    <property type="protein sequence ID" value="KIW36604.1"/>
    <property type="molecule type" value="Genomic_DNA"/>
</dbReference>
<dbReference type="PANTHER" id="PTHR42069:SF1">
    <property type="entry name" value="MARVEL DOMAIN-CONTAINING PROTEIN"/>
    <property type="match status" value="1"/>
</dbReference>
<keyword evidence="1" id="KW-0472">Membrane</keyword>
<proteinExistence type="predicted"/>
<dbReference type="OrthoDB" id="5371583at2759"/>
<organism evidence="2 3">
    <name type="scientific">Exophiala oligosperma</name>
    <dbReference type="NCBI Taxonomy" id="215243"/>
    <lineage>
        <taxon>Eukaryota</taxon>
        <taxon>Fungi</taxon>
        <taxon>Dikarya</taxon>
        <taxon>Ascomycota</taxon>
        <taxon>Pezizomycotina</taxon>
        <taxon>Eurotiomycetes</taxon>
        <taxon>Chaetothyriomycetidae</taxon>
        <taxon>Chaetothyriales</taxon>
        <taxon>Herpotrichiellaceae</taxon>
        <taxon>Exophiala</taxon>
    </lineage>
</organism>
<accession>A0A0D2DLM5</accession>
<reference evidence="2 3" key="1">
    <citation type="submission" date="2015-01" db="EMBL/GenBank/DDBJ databases">
        <title>The Genome Sequence of Exophiala oligosperma CBS72588.</title>
        <authorList>
            <consortium name="The Broad Institute Genomics Platform"/>
            <person name="Cuomo C."/>
            <person name="de Hoog S."/>
            <person name="Gorbushina A."/>
            <person name="Stielow B."/>
            <person name="Teixiera M."/>
            <person name="Abouelleil A."/>
            <person name="Chapman S.B."/>
            <person name="Priest M."/>
            <person name="Young S.K."/>
            <person name="Wortman J."/>
            <person name="Nusbaum C."/>
            <person name="Birren B."/>
        </authorList>
    </citation>
    <scope>NUCLEOTIDE SEQUENCE [LARGE SCALE GENOMIC DNA]</scope>
    <source>
        <strain evidence="2 3">CBS 72588</strain>
    </source>
</reference>
<evidence type="ECO:0000313" key="3">
    <source>
        <dbReference type="Proteomes" id="UP000053342"/>
    </source>
</evidence>
<keyword evidence="3" id="KW-1185">Reference proteome</keyword>
<dbReference type="AlphaFoldDB" id="A0A0D2DLM5"/>
<evidence type="ECO:0000313" key="2">
    <source>
        <dbReference type="EMBL" id="KIW36604.1"/>
    </source>
</evidence>
<dbReference type="Proteomes" id="UP000053342">
    <property type="component" value="Unassembled WGS sequence"/>
</dbReference>